<evidence type="ECO:0000313" key="2">
    <source>
        <dbReference type="Proteomes" id="UP000232003"/>
    </source>
</evidence>
<dbReference type="KEGG" id="nfl:COO91_05060"/>
<gene>
    <name evidence="1" type="ORF">COO91_05060</name>
</gene>
<keyword evidence="2" id="KW-1185">Reference proteome</keyword>
<evidence type="ECO:0000313" key="1">
    <source>
        <dbReference type="EMBL" id="AUB39072.1"/>
    </source>
</evidence>
<accession>A0A2K8SUD6</accession>
<dbReference type="AlphaFoldDB" id="A0A2K8SUD6"/>
<dbReference type="Proteomes" id="UP000232003">
    <property type="component" value="Chromosome"/>
</dbReference>
<reference evidence="1 2" key="1">
    <citation type="submission" date="2017-11" db="EMBL/GenBank/DDBJ databases">
        <title>Complete genome of a free-living desiccation-tolerant cyanobacterium and its photosynthetic adaptation to extreme terrestrial habitat.</title>
        <authorList>
            <person name="Shang J."/>
        </authorList>
    </citation>
    <scope>NUCLEOTIDE SEQUENCE [LARGE SCALE GENOMIC DNA]</scope>
    <source>
        <strain evidence="1 2">CCNUN1</strain>
    </source>
</reference>
<organism evidence="1 2">
    <name type="scientific">Nostoc flagelliforme CCNUN1</name>
    <dbReference type="NCBI Taxonomy" id="2038116"/>
    <lineage>
        <taxon>Bacteria</taxon>
        <taxon>Bacillati</taxon>
        <taxon>Cyanobacteriota</taxon>
        <taxon>Cyanophyceae</taxon>
        <taxon>Nostocales</taxon>
        <taxon>Nostocaceae</taxon>
        <taxon>Nostoc</taxon>
    </lineage>
</organism>
<dbReference type="EMBL" id="CP024785">
    <property type="protein sequence ID" value="AUB39072.1"/>
    <property type="molecule type" value="Genomic_DNA"/>
</dbReference>
<protein>
    <submittedName>
        <fullName evidence="1">REP element-mobilizing transposase RayT</fullName>
    </submittedName>
</protein>
<proteinExistence type="predicted"/>
<name>A0A2K8SUD6_9NOSO</name>
<sequence>MFDTTGKVSTQKVLEYINDSHHGELATRAAMPPSGLTNPKG</sequence>